<evidence type="ECO:0000313" key="3">
    <source>
        <dbReference type="Proteomes" id="UP000275436"/>
    </source>
</evidence>
<comment type="caution">
    <text evidence="2">The sequence shown here is derived from an EMBL/GenBank/DDBJ whole genome shotgun (WGS) entry which is preliminary data.</text>
</comment>
<protein>
    <recommendedName>
        <fullName evidence="1">Ketopantoate reductase C-terminal domain-containing protein</fullName>
    </recommendedName>
</protein>
<evidence type="ECO:0000313" key="2">
    <source>
        <dbReference type="EMBL" id="RNJ44891.1"/>
    </source>
</evidence>
<feature type="domain" description="Ketopantoate reductase C-terminal" evidence="1">
    <location>
        <begin position="14"/>
        <end position="103"/>
    </location>
</feature>
<sequence length="112" mass="11793">MGVIFAHPGISAGAASLENQLVDECVSVATAAGHPLDDGEVAKVRAYVSQAGSIITTSMVREMENDSPIEADQIIGDMMRRASSFSLPAPILSTVHAHLKSYELRGSQRIAA</sequence>
<dbReference type="EMBL" id="QKOD01000003">
    <property type="protein sequence ID" value="RNJ44891.1"/>
    <property type="molecule type" value="Genomic_DNA"/>
</dbReference>
<dbReference type="AlphaFoldDB" id="A0A3M9XAL1"/>
<dbReference type="GO" id="GO:0005737">
    <property type="term" value="C:cytoplasm"/>
    <property type="evidence" value="ECO:0007669"/>
    <property type="project" value="TreeGrafter"/>
</dbReference>
<dbReference type="InterPro" id="IPR013752">
    <property type="entry name" value="KPA_reductase"/>
</dbReference>
<dbReference type="PANTHER" id="PTHR21708:SF26">
    <property type="entry name" value="2-DEHYDROPANTOATE 2-REDUCTASE"/>
    <property type="match status" value="1"/>
</dbReference>
<accession>A0A3M9XAL1</accession>
<organism evidence="2 3">
    <name type="scientific">Mesorhizobium japonicum</name>
    <dbReference type="NCBI Taxonomy" id="2066070"/>
    <lineage>
        <taxon>Bacteria</taxon>
        <taxon>Pseudomonadati</taxon>
        <taxon>Pseudomonadota</taxon>
        <taxon>Alphaproteobacteria</taxon>
        <taxon>Hyphomicrobiales</taxon>
        <taxon>Phyllobacteriaceae</taxon>
        <taxon>Mesorhizobium</taxon>
    </lineage>
</organism>
<gene>
    <name evidence="2" type="ORF">DNR46_13305</name>
</gene>
<dbReference type="SUPFAM" id="SSF48179">
    <property type="entry name" value="6-phosphogluconate dehydrogenase C-terminal domain-like"/>
    <property type="match status" value="1"/>
</dbReference>
<dbReference type="InterPro" id="IPR051402">
    <property type="entry name" value="KPR-Related"/>
</dbReference>
<dbReference type="Gene3D" id="1.10.1040.10">
    <property type="entry name" value="N-(1-d-carboxylethyl)-l-norvaline Dehydrogenase, domain 2"/>
    <property type="match status" value="1"/>
</dbReference>
<dbReference type="Proteomes" id="UP000275436">
    <property type="component" value="Unassembled WGS sequence"/>
</dbReference>
<dbReference type="Pfam" id="PF08546">
    <property type="entry name" value="ApbA_C"/>
    <property type="match status" value="1"/>
</dbReference>
<name>A0A3M9XAL1_9HYPH</name>
<dbReference type="PANTHER" id="PTHR21708">
    <property type="entry name" value="PROBABLE 2-DEHYDROPANTOATE 2-REDUCTASE"/>
    <property type="match status" value="1"/>
</dbReference>
<evidence type="ECO:0000259" key="1">
    <source>
        <dbReference type="Pfam" id="PF08546"/>
    </source>
</evidence>
<dbReference type="InterPro" id="IPR013328">
    <property type="entry name" value="6PGD_dom2"/>
</dbReference>
<reference evidence="2 3" key="1">
    <citation type="journal article" date="2018" name="Mol. Plant Microbe Interact.">
        <title>Taxonomically Different Co-Microsymbionts of a Relict Legume, Oxytropis popoviana, Have Complementary Sets of Symbiotic Genes and Together Increase the Efficiency of Plant Nodulation.</title>
        <authorList>
            <person name="Safronova V."/>
            <person name="Belimov A."/>
            <person name="Sazanova A."/>
            <person name="Chirak E."/>
            <person name="Verkhozina A."/>
            <person name="Kuznetsova I."/>
            <person name="Andronov E."/>
            <person name="Puhalsky J."/>
            <person name="Tikhonovich I."/>
        </authorList>
    </citation>
    <scope>NUCLEOTIDE SEQUENCE [LARGE SCALE GENOMIC DNA]</scope>
    <source>
        <strain evidence="2 3">Opo-235</strain>
    </source>
</reference>
<dbReference type="InterPro" id="IPR008927">
    <property type="entry name" value="6-PGluconate_DH-like_C_sf"/>
</dbReference>
<dbReference type="RefSeq" id="WP_080680197.1">
    <property type="nucleotide sequence ID" value="NZ_JBMFCJ010000001.1"/>
</dbReference>
<proteinExistence type="predicted"/>